<comment type="caution">
    <text evidence="1">The sequence shown here is derived from an EMBL/GenBank/DDBJ whole genome shotgun (WGS) entry which is preliminary data.</text>
</comment>
<dbReference type="PANTHER" id="PTHR38115">
    <property type="entry name" value="LIPOCALIN-LIKE DOMAIN-CONTAINING PROTEIN"/>
    <property type="match status" value="1"/>
</dbReference>
<keyword evidence="2" id="KW-1185">Reference proteome</keyword>
<proteinExistence type="predicted"/>
<dbReference type="EMBL" id="CAJVRL010000097">
    <property type="protein sequence ID" value="CAG8960279.1"/>
    <property type="molecule type" value="Genomic_DNA"/>
</dbReference>
<sequence>MAAPASKTVFNMTGVWQINRALSDDIDQMFALQGISWLLRKLLAFTTVRLSMKHGNQDPDGSGPHTNEEKPPISTIHVKQTVSPGNFNSEDTYILDSVAREHTVPIFGHISVQAEYSSMSNIPEAEVLASGQESGSQTVILDTVKSLGNGWSTSSVWGFGEIEGERYHTRRSVTKKGDKELRLRIVYDFVREL</sequence>
<dbReference type="PANTHER" id="PTHR38115:SF1">
    <property type="entry name" value="LIPOCALIN-LIKE DOMAIN-CONTAINING PROTEIN"/>
    <property type="match status" value="1"/>
</dbReference>
<protein>
    <submittedName>
        <fullName evidence="1">Uncharacterized protein</fullName>
    </submittedName>
</protein>
<reference evidence="1" key="1">
    <citation type="submission" date="2021-07" db="EMBL/GenBank/DDBJ databases">
        <authorList>
            <person name="Durling M."/>
        </authorList>
    </citation>
    <scope>NUCLEOTIDE SEQUENCE</scope>
</reference>
<gene>
    <name evidence="1" type="ORF">HYFRA_00012799</name>
</gene>
<accession>A0A9N9L716</accession>
<name>A0A9N9L716_9HELO</name>
<dbReference type="OrthoDB" id="3479736at2759"/>
<dbReference type="AlphaFoldDB" id="A0A9N9L716"/>
<dbReference type="Proteomes" id="UP000696280">
    <property type="component" value="Unassembled WGS sequence"/>
</dbReference>
<evidence type="ECO:0000313" key="1">
    <source>
        <dbReference type="EMBL" id="CAG8960279.1"/>
    </source>
</evidence>
<evidence type="ECO:0000313" key="2">
    <source>
        <dbReference type="Proteomes" id="UP000696280"/>
    </source>
</evidence>
<organism evidence="1 2">
    <name type="scientific">Hymenoscyphus fraxineus</name>
    <dbReference type="NCBI Taxonomy" id="746836"/>
    <lineage>
        <taxon>Eukaryota</taxon>
        <taxon>Fungi</taxon>
        <taxon>Dikarya</taxon>
        <taxon>Ascomycota</taxon>
        <taxon>Pezizomycotina</taxon>
        <taxon>Leotiomycetes</taxon>
        <taxon>Helotiales</taxon>
        <taxon>Helotiaceae</taxon>
        <taxon>Hymenoscyphus</taxon>
    </lineage>
</organism>
<dbReference type="InterPro" id="IPR053037">
    <property type="entry name" value="Pericyclase_pydY-like"/>
</dbReference>